<feature type="transmembrane region" description="Helical" evidence="1">
    <location>
        <begin position="116"/>
        <end position="140"/>
    </location>
</feature>
<sequence length="150" mass="16796">MSLAATDTGGRTRAPVWFWVIAILAALWNAVGVVDYVMTQFRVDAYMSSFSEEQLAYFYGFPSWFVAIWAIAVFSAFIASIGLLVRKRWAEPLFGLAFFLFLLNLIYQYAFTGAYAMMGAAGLGVSLFIGVSLLGLLWFSRWAGQKKILR</sequence>
<keyword evidence="1" id="KW-0472">Membrane</keyword>
<name>A0A4S2H9A1_9PROT</name>
<dbReference type="AlphaFoldDB" id="A0A4S2H9A1"/>
<dbReference type="OrthoDB" id="5801787at2"/>
<keyword evidence="1" id="KW-1133">Transmembrane helix</keyword>
<dbReference type="EMBL" id="SRXV01000003">
    <property type="protein sequence ID" value="TGY92386.1"/>
    <property type="molecule type" value="Genomic_DNA"/>
</dbReference>
<keyword evidence="1" id="KW-0812">Transmembrane</keyword>
<dbReference type="Proteomes" id="UP000305451">
    <property type="component" value="Unassembled WGS sequence"/>
</dbReference>
<comment type="caution">
    <text evidence="2">The sequence shown here is derived from an EMBL/GenBank/DDBJ whole genome shotgun (WGS) entry which is preliminary data.</text>
</comment>
<feature type="transmembrane region" description="Helical" evidence="1">
    <location>
        <begin position="92"/>
        <end position="110"/>
    </location>
</feature>
<evidence type="ECO:0008006" key="4">
    <source>
        <dbReference type="Google" id="ProtNLM"/>
    </source>
</evidence>
<evidence type="ECO:0000313" key="2">
    <source>
        <dbReference type="EMBL" id="TGY92386.1"/>
    </source>
</evidence>
<protein>
    <recommendedName>
        <fullName evidence="4">Sugar transporter</fullName>
    </recommendedName>
</protein>
<accession>A0A4S2H9A1</accession>
<feature type="transmembrane region" description="Helical" evidence="1">
    <location>
        <begin position="58"/>
        <end position="85"/>
    </location>
</feature>
<dbReference type="RefSeq" id="WP_135945520.1">
    <property type="nucleotide sequence ID" value="NZ_BMEI01000003.1"/>
</dbReference>
<feature type="transmembrane region" description="Helical" evidence="1">
    <location>
        <begin position="16"/>
        <end position="38"/>
    </location>
</feature>
<keyword evidence="3" id="KW-1185">Reference proteome</keyword>
<proteinExistence type="predicted"/>
<gene>
    <name evidence="2" type="ORF">E5162_12125</name>
</gene>
<evidence type="ECO:0000256" key="1">
    <source>
        <dbReference type="SAM" id="Phobius"/>
    </source>
</evidence>
<evidence type="ECO:0000313" key="3">
    <source>
        <dbReference type="Proteomes" id="UP000305451"/>
    </source>
</evidence>
<reference evidence="2 3" key="1">
    <citation type="journal article" date="2013" name="Int. J. Syst. Evol. Microbiol.">
        <title>Marinicauda pacifica gen. nov., sp. nov., a prosthecate alphaproteobacterium of the family Hyphomonadaceae isolated from deep seawater.</title>
        <authorList>
            <person name="Zhang X.Y."/>
            <person name="Li G.W."/>
            <person name="Wang C.S."/>
            <person name="Zhang Y.J."/>
            <person name="Xu X.W."/>
            <person name="Li H."/>
            <person name="Liu A."/>
            <person name="Liu C."/>
            <person name="Xie B.B."/>
            <person name="Qin Q.L."/>
            <person name="Xu Z."/>
            <person name="Chen X.L."/>
            <person name="Zhou B.C."/>
            <person name="Zhang Y.Z."/>
        </authorList>
    </citation>
    <scope>NUCLEOTIDE SEQUENCE [LARGE SCALE GENOMIC DNA]</scope>
    <source>
        <strain evidence="2 3">P-1 km-3</strain>
    </source>
</reference>
<organism evidence="2 3">
    <name type="scientific">Marinicauda pacifica</name>
    <dbReference type="NCBI Taxonomy" id="1133559"/>
    <lineage>
        <taxon>Bacteria</taxon>
        <taxon>Pseudomonadati</taxon>
        <taxon>Pseudomonadota</taxon>
        <taxon>Alphaproteobacteria</taxon>
        <taxon>Maricaulales</taxon>
        <taxon>Maricaulaceae</taxon>
        <taxon>Marinicauda</taxon>
    </lineage>
</organism>